<proteinExistence type="predicted"/>
<evidence type="ECO:0000313" key="3">
    <source>
        <dbReference type="Proteomes" id="UP001561046"/>
    </source>
</evidence>
<sequence>MNKSIKTAIASLLLPLAAVAQAAELPSPTTAADLYLRTLVNHDEQAISQLNDYLRPNRLRSKRSPDYANAAELKAADRDFPGEVAEMVLSLFPEAQRKDLKAPAETLMRTVQQARQKSECKAGAASKPQRDKYGVLNTQVQFECLLVKTPETWAEGIQRMARNKLGTAQVVTELQALQKAYAAPASFNYQGAFPLSIVPKDKDKAWRNDFAHETVDEMFSEL</sequence>
<dbReference type="EMBL" id="JBFYGN010000065">
    <property type="protein sequence ID" value="MEX8195454.1"/>
    <property type="molecule type" value="Genomic_DNA"/>
</dbReference>
<evidence type="ECO:0000256" key="1">
    <source>
        <dbReference type="SAM" id="SignalP"/>
    </source>
</evidence>
<evidence type="ECO:0000313" key="2">
    <source>
        <dbReference type="EMBL" id="MEX8195454.1"/>
    </source>
</evidence>
<reference evidence="2 3" key="1">
    <citation type="journal article" date="2013" name="Int. J. Syst. Evol. Microbiol.">
        <title>Comamonas guangdongensis sp. nov., isolated from subterranean forest sediment, and emended description of the genus Comamonas.</title>
        <authorList>
            <person name="Zhang J."/>
            <person name="Wang Y."/>
            <person name="Zhou S."/>
            <person name="Wu C."/>
            <person name="He J."/>
            <person name="Li F."/>
        </authorList>
    </citation>
    <scope>NUCLEOTIDE SEQUENCE [LARGE SCALE GENOMIC DNA]</scope>
    <source>
        <strain evidence="2 3">CCTCC AB2011133</strain>
    </source>
</reference>
<name>A0ABV4A2I6_9BURK</name>
<dbReference type="Proteomes" id="UP001561046">
    <property type="component" value="Unassembled WGS sequence"/>
</dbReference>
<keyword evidence="1" id="KW-0732">Signal</keyword>
<feature type="signal peptide" evidence="1">
    <location>
        <begin position="1"/>
        <end position="22"/>
    </location>
</feature>
<keyword evidence="3" id="KW-1185">Reference proteome</keyword>
<accession>A0ABV4A2I6</accession>
<feature type="chain" id="PRO_5047458786" evidence="1">
    <location>
        <begin position="23"/>
        <end position="222"/>
    </location>
</feature>
<gene>
    <name evidence="2" type="ORF">AB6724_21755</name>
</gene>
<organism evidence="2 3">
    <name type="scientific">Comamonas guangdongensis</name>
    <dbReference type="NCBI Taxonomy" id="510515"/>
    <lineage>
        <taxon>Bacteria</taxon>
        <taxon>Pseudomonadati</taxon>
        <taxon>Pseudomonadota</taxon>
        <taxon>Betaproteobacteria</taxon>
        <taxon>Burkholderiales</taxon>
        <taxon>Comamonadaceae</taxon>
        <taxon>Comamonas</taxon>
    </lineage>
</organism>
<comment type="caution">
    <text evidence="2">The sequence shown here is derived from an EMBL/GenBank/DDBJ whole genome shotgun (WGS) entry which is preliminary data.</text>
</comment>
<protein>
    <submittedName>
        <fullName evidence="2">Uncharacterized protein</fullName>
    </submittedName>
</protein>